<dbReference type="Proteomes" id="UP000838412">
    <property type="component" value="Chromosome 17"/>
</dbReference>
<proteinExistence type="predicted"/>
<dbReference type="InterPro" id="IPR001107">
    <property type="entry name" value="Band_7"/>
</dbReference>
<organism evidence="4 5">
    <name type="scientific">Branchiostoma lanceolatum</name>
    <name type="common">Common lancelet</name>
    <name type="synonym">Amphioxus lanceolatum</name>
    <dbReference type="NCBI Taxonomy" id="7740"/>
    <lineage>
        <taxon>Eukaryota</taxon>
        <taxon>Metazoa</taxon>
        <taxon>Chordata</taxon>
        <taxon>Cephalochordata</taxon>
        <taxon>Leptocardii</taxon>
        <taxon>Amphioxiformes</taxon>
        <taxon>Branchiostomatidae</taxon>
        <taxon>Branchiostoma</taxon>
    </lineage>
</organism>
<keyword evidence="2" id="KW-1133">Transmembrane helix</keyword>
<feature type="domain" description="Band 7" evidence="3">
    <location>
        <begin position="34"/>
        <end position="203"/>
    </location>
</feature>
<keyword evidence="5" id="KW-1185">Reference proteome</keyword>
<feature type="coiled-coil region" evidence="1">
    <location>
        <begin position="183"/>
        <end position="210"/>
    </location>
</feature>
<dbReference type="InterPro" id="IPR036013">
    <property type="entry name" value="Band_7/SPFH_dom_sf"/>
</dbReference>
<protein>
    <submittedName>
        <fullName evidence="4">Hypp8679 protein</fullName>
    </submittedName>
</protein>
<feature type="transmembrane region" description="Helical" evidence="2">
    <location>
        <begin position="9"/>
        <end position="29"/>
    </location>
</feature>
<keyword evidence="2" id="KW-0812">Transmembrane</keyword>
<dbReference type="PANTHER" id="PTHR42911">
    <property type="entry name" value="MODULATOR OF FTSH PROTEASE HFLC"/>
    <property type="match status" value="1"/>
</dbReference>
<reference evidence="4" key="1">
    <citation type="submission" date="2022-01" db="EMBL/GenBank/DDBJ databases">
        <authorList>
            <person name="Braso-Vives M."/>
        </authorList>
    </citation>
    <scope>NUCLEOTIDE SEQUENCE</scope>
</reference>
<gene>
    <name evidence="4" type="primary">Hypp8679</name>
    <name evidence="4" type="ORF">BLAG_LOCUS10751</name>
</gene>
<evidence type="ECO:0000256" key="2">
    <source>
        <dbReference type="SAM" id="Phobius"/>
    </source>
</evidence>
<dbReference type="OrthoDB" id="190994at2759"/>
<dbReference type="SUPFAM" id="SSF117892">
    <property type="entry name" value="Band 7/SPFH domain"/>
    <property type="match status" value="1"/>
</dbReference>
<keyword evidence="2" id="KW-0472">Membrane</keyword>
<dbReference type="EMBL" id="OV696702">
    <property type="protein sequence ID" value="CAH1249755.1"/>
    <property type="molecule type" value="Genomic_DNA"/>
</dbReference>
<dbReference type="AlphaFoldDB" id="A0A8J9Z9U4"/>
<evidence type="ECO:0000256" key="1">
    <source>
        <dbReference type="SAM" id="Coils"/>
    </source>
</evidence>
<evidence type="ECO:0000313" key="5">
    <source>
        <dbReference type="Proteomes" id="UP000838412"/>
    </source>
</evidence>
<dbReference type="PANTHER" id="PTHR42911:SF1">
    <property type="entry name" value="MODULATOR OF FTSH PROTEASE HFLC"/>
    <property type="match status" value="1"/>
</dbReference>
<sequence>MGEEHKKYVIGFFVVAVIVMIIALVASSFQRLESDEIGIAYDTIQKHLGSDVKEEGLHTGPVGYRFIKFPSVFKTLEYAGLTCLNKDGVPIVLDVAFQYLARPSDLNRIVTEFRDHENYVTVLRNVGEAALHEACSQFNTSEFQSARALFTEKVRETLSLRFNDLSSDITDLQVNDITRPAEYESAVRAKEAARENIQVAENERPRLLTQARTSRREAETQAQIAINKAQSDARIAISRAEAEAAAILNEYETEADTYATIIQRQGLTMEGFLAYMGVRAISSSKNPVYAGVKAPAKTAYLGETP</sequence>
<dbReference type="Gene3D" id="3.30.479.30">
    <property type="entry name" value="Band 7 domain"/>
    <property type="match status" value="1"/>
</dbReference>
<accession>A0A8J9Z9U4</accession>
<evidence type="ECO:0000259" key="3">
    <source>
        <dbReference type="Pfam" id="PF01145"/>
    </source>
</evidence>
<name>A0A8J9Z9U4_BRALA</name>
<evidence type="ECO:0000313" key="4">
    <source>
        <dbReference type="EMBL" id="CAH1249755.1"/>
    </source>
</evidence>
<dbReference type="Pfam" id="PF01145">
    <property type="entry name" value="Band_7"/>
    <property type="match status" value="1"/>
</dbReference>
<keyword evidence="1" id="KW-0175">Coiled coil</keyword>